<dbReference type="InterPro" id="IPR027417">
    <property type="entry name" value="P-loop_NTPase"/>
</dbReference>
<dbReference type="EMBL" id="LCOT01000021">
    <property type="protein sequence ID" value="KKU83361.1"/>
    <property type="molecule type" value="Genomic_DNA"/>
</dbReference>
<dbReference type="GO" id="GO:0016887">
    <property type="term" value="F:ATP hydrolysis activity"/>
    <property type="evidence" value="ECO:0007669"/>
    <property type="project" value="InterPro"/>
</dbReference>
<name>A0A0G1TNG3_9BACT</name>
<comment type="caution">
    <text evidence="2">The sequence shown here is derived from an EMBL/GenBank/DDBJ whole genome shotgun (WGS) entry which is preliminary data.</text>
</comment>
<dbReference type="Pfam" id="PF00005">
    <property type="entry name" value="ABC_tran"/>
    <property type="match status" value="1"/>
</dbReference>
<organism evidence="2 3">
    <name type="scientific">Candidatus Amesbacteria bacterium GW2011_GWC2_47_8</name>
    <dbReference type="NCBI Taxonomy" id="1618367"/>
    <lineage>
        <taxon>Bacteria</taxon>
        <taxon>Candidatus Amesiibacteriota</taxon>
    </lineage>
</organism>
<dbReference type="PATRIC" id="fig|1618367.3.peg.468"/>
<dbReference type="Proteomes" id="UP000034265">
    <property type="component" value="Unassembled WGS sequence"/>
</dbReference>
<dbReference type="PANTHER" id="PTHR43394">
    <property type="entry name" value="ATP-DEPENDENT PERMEASE MDL1, MITOCHONDRIAL"/>
    <property type="match status" value="1"/>
</dbReference>
<dbReference type="GO" id="GO:0005524">
    <property type="term" value="F:ATP binding"/>
    <property type="evidence" value="ECO:0007669"/>
    <property type="project" value="InterPro"/>
</dbReference>
<reference evidence="2 3" key="1">
    <citation type="journal article" date="2015" name="Nature">
        <title>rRNA introns, odd ribosomes, and small enigmatic genomes across a large radiation of phyla.</title>
        <authorList>
            <person name="Brown C.T."/>
            <person name="Hug L.A."/>
            <person name="Thomas B.C."/>
            <person name="Sharon I."/>
            <person name="Castelle C.J."/>
            <person name="Singh A."/>
            <person name="Wilkins M.J."/>
            <person name="Williams K.H."/>
            <person name="Banfield J.F."/>
        </authorList>
    </citation>
    <scope>NUCLEOTIDE SEQUENCE [LARGE SCALE GENOMIC DNA]</scope>
</reference>
<dbReference type="InterPro" id="IPR039421">
    <property type="entry name" value="Type_1_exporter"/>
</dbReference>
<feature type="domain" description="ABC transporter" evidence="1">
    <location>
        <begin position="36"/>
        <end position="66"/>
    </location>
</feature>
<gene>
    <name evidence="2" type="ORF">UY11_C0021G0001</name>
</gene>
<dbReference type="Gene3D" id="3.40.50.300">
    <property type="entry name" value="P-loop containing nucleotide triphosphate hydrolases"/>
    <property type="match status" value="1"/>
</dbReference>
<dbReference type="GO" id="GO:0015421">
    <property type="term" value="F:ABC-type oligopeptide transporter activity"/>
    <property type="evidence" value="ECO:0007669"/>
    <property type="project" value="TreeGrafter"/>
</dbReference>
<dbReference type="PANTHER" id="PTHR43394:SF1">
    <property type="entry name" value="ATP-BINDING CASSETTE SUB-FAMILY B MEMBER 10, MITOCHONDRIAL"/>
    <property type="match status" value="1"/>
</dbReference>
<protein>
    <recommendedName>
        <fullName evidence="1">ABC transporter domain-containing protein</fullName>
    </recommendedName>
</protein>
<evidence type="ECO:0000313" key="2">
    <source>
        <dbReference type="EMBL" id="KKU83361.1"/>
    </source>
</evidence>
<accession>A0A0G1TNG3</accession>
<dbReference type="AlphaFoldDB" id="A0A0G1TNG3"/>
<dbReference type="SUPFAM" id="SSF52540">
    <property type="entry name" value="P-loop containing nucleoside triphosphate hydrolases"/>
    <property type="match status" value="1"/>
</dbReference>
<dbReference type="InterPro" id="IPR003439">
    <property type="entry name" value="ABC_transporter-like_ATP-bd"/>
</dbReference>
<sequence>MPFGFSSGITTTCNRFIQSLSLKYRTPLSKSFEKGVEPSKGQWQRIALARTLFKNGEVVVLDEPTSNVDPKAEEEIFEKIIRLARNKILLLISHRFSTVRRADKILLLEGGKITEQGTHDQLMLLDKKYARLFRLQAKSYQ</sequence>
<evidence type="ECO:0000259" key="1">
    <source>
        <dbReference type="Pfam" id="PF00005"/>
    </source>
</evidence>
<evidence type="ECO:0000313" key="3">
    <source>
        <dbReference type="Proteomes" id="UP000034265"/>
    </source>
</evidence>
<proteinExistence type="predicted"/>